<dbReference type="InterPro" id="IPR011989">
    <property type="entry name" value="ARM-like"/>
</dbReference>
<dbReference type="InterPro" id="IPR040144">
    <property type="entry name" value="RAP1GDS1"/>
</dbReference>
<dbReference type="Proteomes" id="UP001583193">
    <property type="component" value="Unassembled WGS sequence"/>
</dbReference>
<dbReference type="EMBL" id="JAVDPF010000055">
    <property type="protein sequence ID" value="KAL1865980.1"/>
    <property type="molecule type" value="Genomic_DNA"/>
</dbReference>
<comment type="caution">
    <text evidence="2">The sequence shown here is derived from an EMBL/GenBank/DDBJ whole genome shotgun (WGS) entry which is preliminary data.</text>
</comment>
<dbReference type="SUPFAM" id="SSF48371">
    <property type="entry name" value="ARM repeat"/>
    <property type="match status" value="1"/>
</dbReference>
<keyword evidence="3" id="KW-1185">Reference proteome</keyword>
<dbReference type="InterPro" id="IPR016024">
    <property type="entry name" value="ARM-type_fold"/>
</dbReference>
<dbReference type="PANTHER" id="PTHR10957">
    <property type="entry name" value="RAP1 GTPASE-GDP DISSOCIATION STIMULATOR 1"/>
    <property type="match status" value="1"/>
</dbReference>
<sequence>MDSTKDISGPNGPGGASDGDNQTRPTIKEIQLPEVKDLLSESSVSSPSAPAAEGPKLEPLEEQKMFKSLQEILDESEKEEGSFAVRDLRASLEEADEDARHGIRDPRTLSSVKATVEKLWQSRSEYMAAAVEALANASRDPSWRAPFGESGLLDFFLRIIASTEEVDDDVLLHSLRFAGNSCADTDENRRIVVDGNYTLAILRLFLKPSLVHIAIPVIYNICTDFEPAQSQVAHNRVAYIALKLIKDSSIRGNALLNYAYELIEMASGQASGIERSPDGTILLLMEMALEKETTFAQFCSLVNCLATYLQNDRFQRVCVRHGLVETMLAILRHSYDLEIDESSKEDVGALAQLRLRVNQTLSDLSALPEFGELYPLGSPFSRVLESYLDADEDQLQICACVMLGNLARSDEVCSKMVREFRIHERLISVLKSDAKGAVLHAAIGFLKNLAIASENRPFLAHAGVIPAVSRLWAFEPVPQIQFSAVSLVRQVTVSSVENVSQLLERLSTDPDSPAHNKTYLSLLLSLFGRTDSAPIKTEIGRTVASLCRTINARTRDSSEEIKTLFDRLFDLHPDVARPIGAMITQKEWPVVRSEGWFALALMASSKQGSLAAVDCLQNTDVYKLLEETLSSDISDDLDESEKQKRSKDRDNTIILVKELLKHDPQTLPASQKTMLEDFAKDIKISPSS</sequence>
<feature type="compositionally biased region" description="Low complexity" evidence="1">
    <location>
        <begin position="40"/>
        <end position="53"/>
    </location>
</feature>
<evidence type="ECO:0000313" key="3">
    <source>
        <dbReference type="Proteomes" id="UP001583193"/>
    </source>
</evidence>
<name>A0ABR3WRD1_9EURO</name>
<accession>A0ABR3WRD1</accession>
<reference evidence="2 3" key="1">
    <citation type="journal article" date="2024" name="IMA Fungus">
        <title>IMA Genome - F19 : A genome assembly and annotation guide to empower mycologists, including annotated draft genome sequences of Ceratocystis pirilliformis, Diaporthe australafricana, Fusarium ophioides, Paecilomyces lecythidis, and Sporothrix stenoceras.</title>
        <authorList>
            <person name="Aylward J."/>
            <person name="Wilson A.M."/>
            <person name="Visagie C.M."/>
            <person name="Spraker J."/>
            <person name="Barnes I."/>
            <person name="Buitendag C."/>
            <person name="Ceriani C."/>
            <person name="Del Mar Angel L."/>
            <person name="du Plessis D."/>
            <person name="Fuchs T."/>
            <person name="Gasser K."/>
            <person name="Kramer D."/>
            <person name="Li W."/>
            <person name="Munsamy K."/>
            <person name="Piso A."/>
            <person name="Price J.L."/>
            <person name="Sonnekus B."/>
            <person name="Thomas C."/>
            <person name="van der Nest A."/>
            <person name="van Dijk A."/>
            <person name="van Heerden A."/>
            <person name="van Vuuren N."/>
            <person name="Yilmaz N."/>
            <person name="Duong T.A."/>
            <person name="van der Merwe N.A."/>
            <person name="Wingfield M.J."/>
            <person name="Wingfield B.D."/>
        </authorList>
    </citation>
    <scope>NUCLEOTIDE SEQUENCE [LARGE SCALE GENOMIC DNA]</scope>
    <source>
        <strain evidence="2 3">CMW 18167</strain>
    </source>
</reference>
<proteinExistence type="predicted"/>
<evidence type="ECO:0000256" key="1">
    <source>
        <dbReference type="SAM" id="MobiDB-lite"/>
    </source>
</evidence>
<protein>
    <submittedName>
        <fullName evidence="2">Uncharacterized protein</fullName>
    </submittedName>
</protein>
<evidence type="ECO:0000313" key="2">
    <source>
        <dbReference type="EMBL" id="KAL1865980.1"/>
    </source>
</evidence>
<gene>
    <name evidence="2" type="ORF">Plec18167_009230</name>
</gene>
<feature type="region of interest" description="Disordered" evidence="1">
    <location>
        <begin position="1"/>
        <end position="61"/>
    </location>
</feature>
<organism evidence="2 3">
    <name type="scientific">Paecilomyces lecythidis</name>
    <dbReference type="NCBI Taxonomy" id="3004212"/>
    <lineage>
        <taxon>Eukaryota</taxon>
        <taxon>Fungi</taxon>
        <taxon>Dikarya</taxon>
        <taxon>Ascomycota</taxon>
        <taxon>Pezizomycotina</taxon>
        <taxon>Eurotiomycetes</taxon>
        <taxon>Eurotiomycetidae</taxon>
        <taxon>Eurotiales</taxon>
        <taxon>Thermoascaceae</taxon>
        <taxon>Paecilomyces</taxon>
    </lineage>
</organism>
<dbReference type="Gene3D" id="1.25.10.10">
    <property type="entry name" value="Leucine-rich Repeat Variant"/>
    <property type="match status" value="2"/>
</dbReference>